<dbReference type="EMBL" id="MCRJ01000043">
    <property type="protein sequence ID" value="ODN70677.1"/>
    <property type="molecule type" value="Genomic_DNA"/>
</dbReference>
<dbReference type="Gene3D" id="2.60.40.2470">
    <property type="entry name" value="SoxY domain"/>
    <property type="match status" value="1"/>
</dbReference>
<evidence type="ECO:0000259" key="2">
    <source>
        <dbReference type="Pfam" id="PF13501"/>
    </source>
</evidence>
<feature type="domain" description="Ig-like SoxY" evidence="2">
    <location>
        <begin position="4"/>
        <end position="103"/>
    </location>
</feature>
<name>A0A1E3H2X4_9HYPH</name>
<evidence type="ECO:0000259" key="1">
    <source>
        <dbReference type="Pfam" id="PF08770"/>
    </source>
</evidence>
<organism evidence="3 4">
    <name type="scientific">Methylobrevis pamukkalensis</name>
    <dbReference type="NCBI Taxonomy" id="1439726"/>
    <lineage>
        <taxon>Bacteria</taxon>
        <taxon>Pseudomonadati</taxon>
        <taxon>Pseudomonadota</taxon>
        <taxon>Alphaproteobacteria</taxon>
        <taxon>Hyphomicrobiales</taxon>
        <taxon>Pleomorphomonadaceae</taxon>
        <taxon>Methylobrevis</taxon>
    </lineage>
</organism>
<dbReference type="InterPro" id="IPR038162">
    <property type="entry name" value="SoxY_sf"/>
</dbReference>
<reference evidence="3 4" key="1">
    <citation type="submission" date="2016-07" db="EMBL/GenBank/DDBJ databases">
        <title>Draft Genome Sequence of Methylobrevis pamukkalensis PK2.</title>
        <authorList>
            <person name="Vasilenko O.V."/>
            <person name="Doronina N.V."/>
            <person name="Shmareva M.N."/>
            <person name="Tarlachkov S.V."/>
            <person name="Mustakhimov I."/>
            <person name="Trotsenko Y.A."/>
        </authorList>
    </citation>
    <scope>NUCLEOTIDE SEQUENCE [LARGE SCALE GENOMIC DNA]</scope>
    <source>
        <strain evidence="3 4">PK2</strain>
    </source>
</reference>
<dbReference type="RefSeq" id="WP_141703586.1">
    <property type="nucleotide sequence ID" value="NZ_MCRJ01000043.1"/>
</dbReference>
<dbReference type="InterPro" id="IPR030831">
    <property type="entry name" value="Fuse-rel_SoxYZ"/>
</dbReference>
<proteinExistence type="predicted"/>
<dbReference type="Pfam" id="PF08770">
    <property type="entry name" value="SoxZ"/>
    <property type="match status" value="1"/>
</dbReference>
<dbReference type="Pfam" id="PF13501">
    <property type="entry name" value="SoxY"/>
    <property type="match status" value="1"/>
</dbReference>
<evidence type="ECO:0000313" key="3">
    <source>
        <dbReference type="EMBL" id="ODN70677.1"/>
    </source>
</evidence>
<dbReference type="InterPro" id="IPR013783">
    <property type="entry name" value="Ig-like_fold"/>
</dbReference>
<dbReference type="OrthoDB" id="8538315at2"/>
<accession>A0A1E3H2X4</accession>
<gene>
    <name evidence="3" type="ORF">A6302_02030</name>
</gene>
<dbReference type="SUPFAM" id="SSF81296">
    <property type="entry name" value="E set domains"/>
    <property type="match status" value="1"/>
</dbReference>
<dbReference type="InterPro" id="IPR032711">
    <property type="entry name" value="SoxY"/>
</dbReference>
<protein>
    <submittedName>
        <fullName evidence="3">Sulfur oxidation protein SoxY</fullName>
    </submittedName>
</protein>
<evidence type="ECO:0000313" key="4">
    <source>
        <dbReference type="Proteomes" id="UP000094622"/>
    </source>
</evidence>
<dbReference type="InterPro" id="IPR014756">
    <property type="entry name" value="Ig_E-set"/>
</dbReference>
<feature type="domain" description="Sulphur oxidation protein SoxZ" evidence="1">
    <location>
        <begin position="136"/>
        <end position="219"/>
    </location>
</feature>
<keyword evidence="4" id="KW-1185">Reference proteome</keyword>
<dbReference type="InterPro" id="IPR014880">
    <property type="entry name" value="SoxZ_dom"/>
</dbReference>
<comment type="caution">
    <text evidence="3">The sequence shown here is derived from an EMBL/GenBank/DDBJ whole genome shotgun (WGS) entry which is preliminary data.</text>
</comment>
<dbReference type="NCBIfam" id="TIGR04557">
    <property type="entry name" value="fuse_rel_SoxYZ"/>
    <property type="match status" value="1"/>
</dbReference>
<dbReference type="Gene3D" id="2.60.40.10">
    <property type="entry name" value="Immunoglobulins"/>
    <property type="match status" value="1"/>
</dbReference>
<sequence length="228" mass="24254">MLNGEGIITLGAPYRAEDAAIVPMTLDFALPEGDPDRIVKVTLVIDENPAPVAATFTLGETAAVGHIETRVRVNAYTKVHAVAETGNGRLFVTERFVKASGGCSAPASKDQALALADLGRMKFREFPAAAGGGDLLREAQVMIKHPNNSGLQRDDNSYGYIPARFINELTVSQGDEMILKMEGGISISEDPNFRFSYRSNGATISVKATDTDGVAFDGTFPQSARSGT</sequence>
<dbReference type="AlphaFoldDB" id="A0A1E3H2X4"/>
<dbReference type="PATRIC" id="fig|1439726.3.peg.2147"/>
<dbReference type="Proteomes" id="UP000094622">
    <property type="component" value="Unassembled WGS sequence"/>
</dbReference>